<evidence type="ECO:0000313" key="2">
    <source>
        <dbReference type="EMBL" id="QEL54208.1"/>
    </source>
</evidence>
<keyword evidence="1" id="KW-0812">Transmembrane</keyword>
<dbReference type="RefSeq" id="WP_149294603.1">
    <property type="nucleotide sequence ID" value="NZ_CP043473.1"/>
</dbReference>
<keyword evidence="3" id="KW-1185">Reference proteome</keyword>
<gene>
    <name evidence="2" type="ORF">FYK34_00705</name>
</gene>
<organism evidence="2 3">
    <name type="scientific">Chromobacterium paludis</name>
    <dbReference type="NCBI Taxonomy" id="2605945"/>
    <lineage>
        <taxon>Bacteria</taxon>
        <taxon>Pseudomonadati</taxon>
        <taxon>Pseudomonadota</taxon>
        <taxon>Betaproteobacteria</taxon>
        <taxon>Neisseriales</taxon>
        <taxon>Chromobacteriaceae</taxon>
        <taxon>Chromobacterium</taxon>
    </lineage>
</organism>
<dbReference type="EMBL" id="CP043473">
    <property type="protein sequence ID" value="QEL54208.1"/>
    <property type="molecule type" value="Genomic_DNA"/>
</dbReference>
<evidence type="ECO:0000313" key="3">
    <source>
        <dbReference type="Proteomes" id="UP000322079"/>
    </source>
</evidence>
<dbReference type="Proteomes" id="UP000322079">
    <property type="component" value="Chromosome"/>
</dbReference>
<evidence type="ECO:0000256" key="1">
    <source>
        <dbReference type="SAM" id="Phobius"/>
    </source>
</evidence>
<feature type="transmembrane region" description="Helical" evidence="1">
    <location>
        <begin position="58"/>
        <end position="80"/>
    </location>
</feature>
<keyword evidence="1" id="KW-1133">Transmembrane helix</keyword>
<protein>
    <submittedName>
        <fullName evidence="2">Uncharacterized protein</fullName>
    </submittedName>
</protein>
<proteinExistence type="predicted"/>
<dbReference type="AlphaFoldDB" id="A0A5C1DF07"/>
<name>A0A5C1DF07_9NEIS</name>
<keyword evidence="1" id="KW-0472">Membrane</keyword>
<accession>A0A5C1DF07</accession>
<sequence length="86" mass="10304">MRPHLPHTLLTIRGEQLQHGSERWADLTLQGWQLLFDRQARRQTWRLLREKRLRAREALGRVACWLSGSLILLALAYLLYWVSARW</sequence>
<reference evidence="2 3" key="1">
    <citation type="submission" date="2019-08" db="EMBL/GenBank/DDBJ databases">
        <title>Chromobacterium paludis, a novel bacterium isolated from a Maryland marsh pond.</title>
        <authorList>
            <person name="Blackburn M.B."/>
            <person name="Gundersen-Rindal D.E."/>
        </authorList>
    </citation>
    <scope>NUCLEOTIDE SEQUENCE [LARGE SCALE GENOMIC DNA]</scope>
    <source>
        <strain evidence="3">IIBBL 257-1</strain>
    </source>
</reference>
<dbReference type="KEGG" id="chrm:FYK34_00705"/>